<organism evidence="5 6">
    <name type="scientific">Hungatella hathewayi</name>
    <dbReference type="NCBI Taxonomy" id="154046"/>
    <lineage>
        <taxon>Bacteria</taxon>
        <taxon>Bacillati</taxon>
        <taxon>Bacillota</taxon>
        <taxon>Clostridia</taxon>
        <taxon>Lachnospirales</taxon>
        <taxon>Lachnospiraceae</taxon>
        <taxon>Hungatella</taxon>
    </lineage>
</organism>
<dbReference type="InterPro" id="IPR001910">
    <property type="entry name" value="Inosine/uridine_hydrolase_dom"/>
</dbReference>
<reference evidence="5 6" key="1">
    <citation type="submission" date="2015-09" db="EMBL/GenBank/DDBJ databases">
        <authorList>
            <consortium name="Pathogen Informatics"/>
        </authorList>
    </citation>
    <scope>NUCLEOTIDE SEQUENCE [LARGE SCALE GENOMIC DNA]</scope>
    <source>
        <strain evidence="5 6">2789STDY5608850</strain>
    </source>
</reference>
<feature type="region of interest" description="Disordered" evidence="3">
    <location>
        <begin position="94"/>
        <end position="114"/>
    </location>
</feature>
<dbReference type="Gene3D" id="3.90.245.10">
    <property type="entry name" value="Ribonucleoside hydrolase-like"/>
    <property type="match status" value="1"/>
</dbReference>
<dbReference type="InterPro" id="IPR036452">
    <property type="entry name" value="Ribo_hydro-like"/>
</dbReference>
<evidence type="ECO:0000313" key="6">
    <source>
        <dbReference type="Proteomes" id="UP000095651"/>
    </source>
</evidence>
<dbReference type="EMBL" id="CYZE01000011">
    <property type="protein sequence ID" value="CUO75528.1"/>
    <property type="molecule type" value="Genomic_DNA"/>
</dbReference>
<feature type="domain" description="Inosine/uridine-preferring nucleoside hydrolase" evidence="4">
    <location>
        <begin position="6"/>
        <end position="321"/>
    </location>
</feature>
<gene>
    <name evidence="5" type="primary">rihA_4</name>
    <name evidence="5" type="ORF">ERS852407_03843</name>
</gene>
<dbReference type="SUPFAM" id="SSF53590">
    <property type="entry name" value="Nucleoside hydrolase"/>
    <property type="match status" value="1"/>
</dbReference>
<dbReference type="PANTHER" id="PTHR12304:SF4">
    <property type="entry name" value="URIDINE NUCLEOSIDASE"/>
    <property type="match status" value="1"/>
</dbReference>
<proteinExistence type="predicted"/>
<dbReference type="AlphaFoldDB" id="A0A174HR00"/>
<evidence type="ECO:0000256" key="1">
    <source>
        <dbReference type="ARBA" id="ARBA00022801"/>
    </source>
</evidence>
<dbReference type="EC" id="3.2.-.-" evidence="5"/>
<dbReference type="PANTHER" id="PTHR12304">
    <property type="entry name" value="INOSINE-URIDINE PREFERRING NUCLEOSIDE HYDROLASE"/>
    <property type="match status" value="1"/>
</dbReference>
<dbReference type="GO" id="GO:0050263">
    <property type="term" value="F:ribosylpyrimidine nucleosidase activity"/>
    <property type="evidence" value="ECO:0007669"/>
    <property type="project" value="UniProtKB-EC"/>
</dbReference>
<keyword evidence="2 5" id="KW-0326">Glycosidase</keyword>
<dbReference type="RefSeq" id="WP_055657643.1">
    <property type="nucleotide sequence ID" value="NZ_CABIXC010000011.1"/>
</dbReference>
<keyword evidence="1 5" id="KW-0378">Hydrolase</keyword>
<dbReference type="EC" id="3.2.2.8" evidence="5"/>
<name>A0A174HR00_9FIRM</name>
<dbReference type="Proteomes" id="UP000095651">
    <property type="component" value="Unassembled WGS sequence"/>
</dbReference>
<accession>A0A174HR00</accession>
<evidence type="ECO:0000256" key="2">
    <source>
        <dbReference type="ARBA" id="ARBA00023295"/>
    </source>
</evidence>
<dbReference type="GO" id="GO:0008477">
    <property type="term" value="F:purine nucleosidase activity"/>
    <property type="evidence" value="ECO:0007669"/>
    <property type="project" value="TreeGrafter"/>
</dbReference>
<dbReference type="Pfam" id="PF01156">
    <property type="entry name" value="IU_nuc_hydro"/>
    <property type="match status" value="1"/>
</dbReference>
<evidence type="ECO:0000313" key="5">
    <source>
        <dbReference type="EMBL" id="CUO75528.1"/>
    </source>
</evidence>
<dbReference type="InterPro" id="IPR023186">
    <property type="entry name" value="IUNH"/>
</dbReference>
<sequence length="332" mass="36622">MKKIPVIIDCDPGHDDMMALVLAIGSPALDVKLVTTVAGNKPLEMVTRNCLNVMHYIGADDIPIAVGCDSPLVRPQNHVDPLLAEMRRNTGAISEGAHGKSGLDGFTFPEDNPKKPEEIRAVEYMAKILKESEDPVTLIPTGPLTNVALLLKCYPDLKPKIKKISMMGGTCKFVFTRKYMEFNTFVDPEATKIVFESGLPIDMYGYDVTYSVLYDKEAIERMRRNGNQSSLMVADLLDTFMYRHNHAFRWLGLTDVCPIHDACAVAGVIAPDLVTEAAYMHVDIQTDGKLFDGATVCDYEDILGGEKNVRVIFNMNTPGFIDLLVRSGAACK</sequence>
<protein>
    <submittedName>
        <fullName evidence="5">Ribosylpyrimidine nucleosidase</fullName>
        <ecNumber evidence="5">3.2.-.-</ecNumber>
        <ecNumber evidence="5">3.2.2.8</ecNumber>
    </submittedName>
</protein>
<dbReference type="GO" id="GO:0006152">
    <property type="term" value="P:purine nucleoside catabolic process"/>
    <property type="evidence" value="ECO:0007669"/>
    <property type="project" value="TreeGrafter"/>
</dbReference>
<dbReference type="CDD" id="cd02651">
    <property type="entry name" value="nuc_hydro_IU_UC_XIUA"/>
    <property type="match status" value="1"/>
</dbReference>
<dbReference type="GO" id="GO:0005829">
    <property type="term" value="C:cytosol"/>
    <property type="evidence" value="ECO:0007669"/>
    <property type="project" value="TreeGrafter"/>
</dbReference>
<evidence type="ECO:0000256" key="3">
    <source>
        <dbReference type="SAM" id="MobiDB-lite"/>
    </source>
</evidence>
<evidence type="ECO:0000259" key="4">
    <source>
        <dbReference type="Pfam" id="PF01156"/>
    </source>
</evidence>